<proteinExistence type="predicted"/>
<dbReference type="EMBL" id="MG011689">
    <property type="protein sequence ID" value="AVK74911.1"/>
    <property type="molecule type" value="Genomic_DNA"/>
</dbReference>
<dbReference type="KEGG" id="vg:36844052"/>
<evidence type="ECO:0000313" key="1">
    <source>
        <dbReference type="EMBL" id="AVK74911.1"/>
    </source>
</evidence>
<sequence length="101" mass="11234">MAHRCRDGSPDRFTPTDYCMSKKSPTADDTTFSALVSEAARWRQMALVDETPALLHRAREAREATMPTWNRGGDGDGAKVDPVRLVVSMAFGFAHHRPDDD</sequence>
<accession>A0A2U7U8Z1</accession>
<protein>
    <submittedName>
        <fullName evidence="1">Uncharacterized protein</fullName>
    </submittedName>
</protein>
<dbReference type="Proteomes" id="UP000248852">
    <property type="component" value="Segment"/>
</dbReference>
<organism evidence="1">
    <name type="scientific">Pandoravirus quercus</name>
    <dbReference type="NCBI Taxonomy" id="2107709"/>
    <lineage>
        <taxon>Viruses</taxon>
        <taxon>Pandoravirus</taxon>
    </lineage>
</organism>
<gene>
    <name evidence="1" type="ORF">pqer_cds_489</name>
</gene>
<reference evidence="1" key="1">
    <citation type="journal article" date="2018" name="Nat. Commun.">
        <title>Diversity and evolution of the emerging Pandoraviridae family.</title>
        <authorList>
            <person name="Legendre M."/>
            <person name="Fabre E."/>
            <person name="Poirot O."/>
            <person name="Jeudy S."/>
            <person name="Lartigue A."/>
            <person name="Alempic J.M."/>
            <person name="Beucher L."/>
            <person name="Philippe N."/>
            <person name="Bertaux L."/>
            <person name="Christo-Foroux E."/>
            <person name="Labadie K."/>
            <person name="Coute Y."/>
            <person name="Abergel C."/>
            <person name="Claverie J.M."/>
        </authorList>
    </citation>
    <scope>NUCLEOTIDE SEQUENCE [LARGE SCALE GENOMIC DNA]</scope>
    <source>
        <strain evidence="1">Quercus</strain>
    </source>
</reference>
<dbReference type="GeneID" id="36844052"/>
<name>A0A2U7U8Z1_9VIRU</name>
<dbReference type="RefSeq" id="YP_009483180.1">
    <property type="nucleotide sequence ID" value="NC_037667.1"/>
</dbReference>